<feature type="transmembrane region" description="Helical" evidence="2">
    <location>
        <begin position="112"/>
        <end position="139"/>
    </location>
</feature>
<name>A0ABQ8B3J5_BRANA</name>
<keyword evidence="2" id="KW-1133">Transmembrane helix</keyword>
<reference evidence="3 4" key="1">
    <citation type="submission" date="2021-05" db="EMBL/GenBank/DDBJ databases">
        <title>Genome Assembly of Synthetic Allotetraploid Brassica napus Reveals Homoeologous Exchanges between Subgenomes.</title>
        <authorList>
            <person name="Davis J.T."/>
        </authorList>
    </citation>
    <scope>NUCLEOTIDE SEQUENCE [LARGE SCALE GENOMIC DNA]</scope>
    <source>
        <strain evidence="4">cv. Da-Ae</strain>
        <tissue evidence="3">Seedling</tissue>
    </source>
</reference>
<evidence type="ECO:0008006" key="5">
    <source>
        <dbReference type="Google" id="ProtNLM"/>
    </source>
</evidence>
<evidence type="ECO:0000256" key="2">
    <source>
        <dbReference type="SAM" id="Phobius"/>
    </source>
</evidence>
<dbReference type="Proteomes" id="UP000824890">
    <property type="component" value="Unassembled WGS sequence"/>
</dbReference>
<comment type="caution">
    <text evidence="3">The sequence shown here is derived from an EMBL/GenBank/DDBJ whole genome shotgun (WGS) entry which is preliminary data.</text>
</comment>
<dbReference type="EMBL" id="JAGKQM010000012">
    <property type="protein sequence ID" value="KAH0899374.1"/>
    <property type="molecule type" value="Genomic_DNA"/>
</dbReference>
<protein>
    <recommendedName>
        <fullName evidence="5">CASP-like protein</fullName>
    </recommendedName>
</protein>
<feature type="transmembrane region" description="Helical" evidence="2">
    <location>
        <begin position="146"/>
        <end position="166"/>
    </location>
</feature>
<keyword evidence="4" id="KW-1185">Reference proteome</keyword>
<evidence type="ECO:0000256" key="1">
    <source>
        <dbReference type="SAM" id="MobiDB-lite"/>
    </source>
</evidence>
<accession>A0ABQ8B3J5</accession>
<gene>
    <name evidence="3" type="ORF">HID58_048942</name>
</gene>
<organism evidence="3 4">
    <name type="scientific">Brassica napus</name>
    <name type="common">Rape</name>
    <dbReference type="NCBI Taxonomy" id="3708"/>
    <lineage>
        <taxon>Eukaryota</taxon>
        <taxon>Viridiplantae</taxon>
        <taxon>Streptophyta</taxon>
        <taxon>Embryophyta</taxon>
        <taxon>Tracheophyta</taxon>
        <taxon>Spermatophyta</taxon>
        <taxon>Magnoliopsida</taxon>
        <taxon>eudicotyledons</taxon>
        <taxon>Gunneridae</taxon>
        <taxon>Pentapetalae</taxon>
        <taxon>rosids</taxon>
        <taxon>malvids</taxon>
        <taxon>Brassicales</taxon>
        <taxon>Brassicaceae</taxon>
        <taxon>Brassiceae</taxon>
        <taxon>Brassica</taxon>
    </lineage>
</organism>
<evidence type="ECO:0000313" key="4">
    <source>
        <dbReference type="Proteomes" id="UP000824890"/>
    </source>
</evidence>
<proteinExistence type="predicted"/>
<sequence length="179" mass="19145">MREEKSKSTNEMKSMLSSIFQSVLASSSNNLVVASSYKAHMSGQQRSRQSPNQGNNGNSQMQNLVAASAGAGGSVGPSRSTVGLMDHDILKLRQYMQILVNGNHLRLMLHQMMYSVSTVVLFTLAMAAATGLGAVPFFFVKLDLQWAGICNGMAAGVMLAASFDLVNMLCITGCICDEV</sequence>
<feature type="region of interest" description="Disordered" evidence="1">
    <location>
        <begin position="39"/>
        <end position="60"/>
    </location>
</feature>
<evidence type="ECO:0000313" key="3">
    <source>
        <dbReference type="EMBL" id="KAH0899374.1"/>
    </source>
</evidence>
<feature type="compositionally biased region" description="Low complexity" evidence="1">
    <location>
        <begin position="49"/>
        <end position="60"/>
    </location>
</feature>
<keyword evidence="2" id="KW-0472">Membrane</keyword>
<keyword evidence="2" id="KW-0812">Transmembrane</keyword>